<accession>U2R5Y3</accession>
<evidence type="ECO:0000256" key="1">
    <source>
        <dbReference type="ARBA" id="ARBA00004651"/>
    </source>
</evidence>
<feature type="transmembrane region" description="Helical" evidence="8">
    <location>
        <begin position="146"/>
        <end position="168"/>
    </location>
</feature>
<feature type="domain" description="ABC transporter" evidence="9">
    <location>
        <begin position="349"/>
        <end position="590"/>
    </location>
</feature>
<dbReference type="AlphaFoldDB" id="U2R5Y3"/>
<dbReference type="InterPro" id="IPR011527">
    <property type="entry name" value="ABC1_TM_dom"/>
</dbReference>
<evidence type="ECO:0000256" key="2">
    <source>
        <dbReference type="ARBA" id="ARBA00022692"/>
    </source>
</evidence>
<evidence type="ECO:0000256" key="7">
    <source>
        <dbReference type="SAM" id="MobiDB-lite"/>
    </source>
</evidence>
<evidence type="ECO:0000256" key="4">
    <source>
        <dbReference type="ARBA" id="ARBA00022840"/>
    </source>
</evidence>
<dbReference type="GO" id="GO:0034040">
    <property type="term" value="F:ATPase-coupled lipid transmembrane transporter activity"/>
    <property type="evidence" value="ECO:0007669"/>
    <property type="project" value="TreeGrafter"/>
</dbReference>
<evidence type="ECO:0000256" key="3">
    <source>
        <dbReference type="ARBA" id="ARBA00022741"/>
    </source>
</evidence>
<sequence>MAHRANPPATVNAGRAIRLCFRVSPPGSSAVCACYVLLALVPTLNVLLLAVAVSAVANAVSVSGPATGAGVMISVALLIGLAFLSYLLTVLRDHASGLVRLRVTRTVTEDIVRKTERLDLASFQETDTYDRIDRASRDGGQRAYQLFTDFVSAMTGVLSLVGTAVLLFSWSPMVAVTVIVSPAPGIVASALYGRVAWRIEHERTALRRRVSYLSGLFTTESTFREIRGLGCSRALVGRIVGLDDEMESTDTRLLNRRTLVAGGLGSLSVVATGWAIFMAAQGAIASGEVGRFAGFLAAITTVQSGAQGLFSKLGSIYEGGLFFGELVDFLNGPERDAAPVVPRPRDTAVDLDGVSFRYPGSDRCVLHDVDVHLPAGAHVVVVGPNGSGKSTIGKLIAGYYAPTEGRVRVGGVDASLLADAPARSRVAVLQQDFVRFDLTLRENVALGDVSRLSGSDDEIVRALERVGLGEWLRGLPAGLDTVLGNAFGGAAQLSGGQWQRIGLARALFSDADVMVLDEPAAALDSLGEKRVIEGVLADRARRTTIVVAHRLSTARQADLIVCCLDGRIVDVGRHAELLARRGVYAQMFALQAAGLRGGPRGAPPEGPTRGAPLGPGAGRSGAPGRPDPSRAVVGVPGTDGASADGGRWGAARRAQQTTEPGSLFTARQDRGLTRRNPPADDPCEQASKNQ</sequence>
<keyword evidence="4 11" id="KW-0067">ATP-binding</keyword>
<evidence type="ECO:0000256" key="6">
    <source>
        <dbReference type="ARBA" id="ARBA00023136"/>
    </source>
</evidence>
<dbReference type="GO" id="GO:0016887">
    <property type="term" value="F:ATP hydrolysis activity"/>
    <property type="evidence" value="ECO:0007669"/>
    <property type="project" value="InterPro"/>
</dbReference>
<dbReference type="RefSeq" id="WP_021798942.1">
    <property type="nucleotide sequence ID" value="NZ_ACVN02000333.1"/>
</dbReference>
<dbReference type="InterPro" id="IPR027417">
    <property type="entry name" value="P-loop_NTPase"/>
</dbReference>
<name>U2R5Y3_9ACTN</name>
<dbReference type="GeneID" id="95360188"/>
<keyword evidence="5 8" id="KW-1133">Transmembrane helix</keyword>
<dbReference type="InterPro" id="IPR017871">
    <property type="entry name" value="ABC_transporter-like_CS"/>
</dbReference>
<dbReference type="Gene3D" id="1.20.1560.10">
    <property type="entry name" value="ABC transporter type 1, transmembrane domain"/>
    <property type="match status" value="1"/>
</dbReference>
<dbReference type="InterPro" id="IPR003593">
    <property type="entry name" value="AAA+_ATPase"/>
</dbReference>
<protein>
    <submittedName>
        <fullName evidence="11">ABC transporter, ATP-binding protein</fullName>
    </submittedName>
</protein>
<dbReference type="GO" id="GO:0005886">
    <property type="term" value="C:plasma membrane"/>
    <property type="evidence" value="ECO:0007669"/>
    <property type="project" value="UniProtKB-SubCell"/>
</dbReference>
<dbReference type="PROSITE" id="PS50929">
    <property type="entry name" value="ABC_TM1F"/>
    <property type="match status" value="1"/>
</dbReference>
<feature type="transmembrane region" description="Helical" evidence="8">
    <location>
        <begin position="69"/>
        <end position="91"/>
    </location>
</feature>
<dbReference type="PROSITE" id="PS50893">
    <property type="entry name" value="ABC_TRANSPORTER_2"/>
    <property type="match status" value="1"/>
</dbReference>
<dbReference type="SUPFAM" id="SSF52540">
    <property type="entry name" value="P-loop containing nucleoside triphosphate hydrolases"/>
    <property type="match status" value="1"/>
</dbReference>
<keyword evidence="2 8" id="KW-0812">Transmembrane</keyword>
<evidence type="ECO:0000313" key="11">
    <source>
        <dbReference type="EMBL" id="ERK49028.1"/>
    </source>
</evidence>
<evidence type="ECO:0000313" key="12">
    <source>
        <dbReference type="Proteomes" id="UP000017052"/>
    </source>
</evidence>
<evidence type="ECO:0000259" key="9">
    <source>
        <dbReference type="PROSITE" id="PS50893"/>
    </source>
</evidence>
<evidence type="ECO:0000256" key="8">
    <source>
        <dbReference type="SAM" id="Phobius"/>
    </source>
</evidence>
<dbReference type="Proteomes" id="UP000017052">
    <property type="component" value="Unassembled WGS sequence"/>
</dbReference>
<dbReference type="InterPro" id="IPR003439">
    <property type="entry name" value="ABC_transporter-like_ATP-bd"/>
</dbReference>
<dbReference type="PANTHER" id="PTHR24221">
    <property type="entry name" value="ATP-BINDING CASSETTE SUB-FAMILY B"/>
    <property type="match status" value="1"/>
</dbReference>
<evidence type="ECO:0000259" key="10">
    <source>
        <dbReference type="PROSITE" id="PS50929"/>
    </source>
</evidence>
<dbReference type="GO" id="GO:0005524">
    <property type="term" value="F:ATP binding"/>
    <property type="evidence" value="ECO:0007669"/>
    <property type="project" value="UniProtKB-KW"/>
</dbReference>
<keyword evidence="12" id="KW-1185">Reference proteome</keyword>
<dbReference type="OrthoDB" id="3801191at2"/>
<evidence type="ECO:0000256" key="5">
    <source>
        <dbReference type="ARBA" id="ARBA00022989"/>
    </source>
</evidence>
<comment type="subcellular location">
    <subcellularLocation>
        <location evidence="1">Cell membrane</location>
        <topology evidence="1">Multi-pass membrane protein</topology>
    </subcellularLocation>
</comment>
<dbReference type="EMBL" id="ACVN02000333">
    <property type="protein sequence ID" value="ERK49028.1"/>
    <property type="molecule type" value="Genomic_DNA"/>
</dbReference>
<dbReference type="InterPro" id="IPR036640">
    <property type="entry name" value="ABC1_TM_sf"/>
</dbReference>
<dbReference type="GO" id="GO:0140359">
    <property type="term" value="F:ABC-type transporter activity"/>
    <property type="evidence" value="ECO:0007669"/>
    <property type="project" value="InterPro"/>
</dbReference>
<dbReference type="InterPro" id="IPR039421">
    <property type="entry name" value="Type_1_exporter"/>
</dbReference>
<dbReference type="PROSITE" id="PS00211">
    <property type="entry name" value="ABC_TRANSPORTER_1"/>
    <property type="match status" value="1"/>
</dbReference>
<comment type="caution">
    <text evidence="11">The sequence shown here is derived from an EMBL/GenBank/DDBJ whole genome shotgun (WGS) entry which is preliminary data.</text>
</comment>
<dbReference type="SUPFAM" id="SSF90123">
    <property type="entry name" value="ABC transporter transmembrane region"/>
    <property type="match status" value="1"/>
</dbReference>
<keyword evidence="3" id="KW-0547">Nucleotide-binding</keyword>
<proteinExistence type="predicted"/>
<feature type="transmembrane region" description="Helical" evidence="8">
    <location>
        <begin position="259"/>
        <end position="280"/>
    </location>
</feature>
<feature type="domain" description="ABC transmembrane type-1" evidence="10">
    <location>
        <begin position="30"/>
        <end position="318"/>
    </location>
</feature>
<feature type="transmembrane region" description="Helical" evidence="8">
    <location>
        <begin position="174"/>
        <end position="193"/>
    </location>
</feature>
<keyword evidence="6 8" id="KW-0472">Membrane</keyword>
<gene>
    <name evidence="11" type="ORF">HMPREF0682_1645</name>
</gene>
<dbReference type="PANTHER" id="PTHR24221:SF646">
    <property type="entry name" value="HAEMOLYSIN SECRETION ATP-BINDING PROTEIN"/>
    <property type="match status" value="1"/>
</dbReference>
<dbReference type="PROSITE" id="PS51257">
    <property type="entry name" value="PROKAR_LIPOPROTEIN"/>
    <property type="match status" value="1"/>
</dbReference>
<dbReference type="SMART" id="SM00382">
    <property type="entry name" value="AAA"/>
    <property type="match status" value="1"/>
</dbReference>
<feature type="compositionally biased region" description="Low complexity" evidence="7">
    <location>
        <begin position="640"/>
        <end position="654"/>
    </location>
</feature>
<dbReference type="Gene3D" id="3.40.50.300">
    <property type="entry name" value="P-loop containing nucleotide triphosphate hydrolases"/>
    <property type="match status" value="1"/>
</dbReference>
<feature type="region of interest" description="Disordered" evidence="7">
    <location>
        <begin position="596"/>
        <end position="690"/>
    </location>
</feature>
<dbReference type="Pfam" id="PF00005">
    <property type="entry name" value="ABC_tran"/>
    <property type="match status" value="1"/>
</dbReference>
<organism evidence="11 12">
    <name type="scientific">Propionibacterium acidifaciens F0233</name>
    <dbReference type="NCBI Taxonomy" id="553198"/>
    <lineage>
        <taxon>Bacteria</taxon>
        <taxon>Bacillati</taxon>
        <taxon>Actinomycetota</taxon>
        <taxon>Actinomycetes</taxon>
        <taxon>Propionibacteriales</taxon>
        <taxon>Propionibacteriaceae</taxon>
        <taxon>Propionibacterium</taxon>
    </lineage>
</organism>
<reference evidence="11" key="1">
    <citation type="submission" date="2013-08" db="EMBL/GenBank/DDBJ databases">
        <authorList>
            <person name="Durkin A.S."/>
            <person name="Haft D.R."/>
            <person name="McCorrison J."/>
            <person name="Torralba M."/>
            <person name="Gillis M."/>
            <person name="Haft D.H."/>
            <person name="Methe B."/>
            <person name="Sutton G."/>
            <person name="Nelson K.E."/>
        </authorList>
    </citation>
    <scope>NUCLEOTIDE SEQUENCE [LARGE SCALE GENOMIC DNA]</scope>
    <source>
        <strain evidence="11">F0233</strain>
    </source>
</reference>
<feature type="transmembrane region" description="Helical" evidence="8">
    <location>
        <begin position="32"/>
        <end position="57"/>
    </location>
</feature>